<sequence>MRPAILSGSGPVWMVMARFTGVLLREPLLHFCISIGKGGKFRSGALRTSSAGSLLSGCGLERLLGTGIHRGITPC</sequence>
<dbReference type="EMBL" id="LAZR01001159">
    <property type="protein sequence ID" value="KKN49634.1"/>
    <property type="molecule type" value="Genomic_DNA"/>
</dbReference>
<reference evidence="1" key="1">
    <citation type="journal article" date="2015" name="Nature">
        <title>Complex archaea that bridge the gap between prokaryotes and eukaryotes.</title>
        <authorList>
            <person name="Spang A."/>
            <person name="Saw J.H."/>
            <person name="Jorgensen S.L."/>
            <person name="Zaremba-Niedzwiedzka K."/>
            <person name="Martijn J."/>
            <person name="Lind A.E."/>
            <person name="van Eijk R."/>
            <person name="Schleper C."/>
            <person name="Guy L."/>
            <person name="Ettema T.J."/>
        </authorList>
    </citation>
    <scope>NUCLEOTIDE SEQUENCE</scope>
</reference>
<name>A0A0F9R4E7_9ZZZZ</name>
<gene>
    <name evidence="1" type="ORF">LCGC14_0640960</name>
</gene>
<proteinExistence type="predicted"/>
<dbReference type="AlphaFoldDB" id="A0A0F9R4E7"/>
<evidence type="ECO:0000313" key="1">
    <source>
        <dbReference type="EMBL" id="KKN49634.1"/>
    </source>
</evidence>
<comment type="caution">
    <text evidence="1">The sequence shown here is derived from an EMBL/GenBank/DDBJ whole genome shotgun (WGS) entry which is preliminary data.</text>
</comment>
<protein>
    <submittedName>
        <fullName evidence="1">Uncharacterized protein</fullName>
    </submittedName>
</protein>
<organism evidence="1">
    <name type="scientific">marine sediment metagenome</name>
    <dbReference type="NCBI Taxonomy" id="412755"/>
    <lineage>
        <taxon>unclassified sequences</taxon>
        <taxon>metagenomes</taxon>
        <taxon>ecological metagenomes</taxon>
    </lineage>
</organism>
<accession>A0A0F9R4E7</accession>